<dbReference type="Pfam" id="PF09133">
    <property type="entry name" value="SANTA"/>
    <property type="match status" value="1"/>
</dbReference>
<dbReference type="Proteomes" id="UP001318860">
    <property type="component" value="Unassembled WGS sequence"/>
</dbReference>
<dbReference type="InterPro" id="IPR015216">
    <property type="entry name" value="SANTA"/>
</dbReference>
<dbReference type="PANTHER" id="PTHR35311:SF1">
    <property type="entry name" value="PROTEIN EMBRYO DEFECTIVE 1674"/>
    <property type="match status" value="1"/>
</dbReference>
<evidence type="ECO:0000256" key="1">
    <source>
        <dbReference type="SAM" id="MobiDB-lite"/>
    </source>
</evidence>
<dbReference type="PANTHER" id="PTHR35311">
    <property type="entry name" value="KINETOCHORE-ASSOCIATED PROTEIN KNL-2 HOMOLOG"/>
    <property type="match status" value="1"/>
</dbReference>
<feature type="region of interest" description="Disordered" evidence="1">
    <location>
        <begin position="309"/>
        <end position="344"/>
    </location>
</feature>
<evidence type="ECO:0000259" key="2">
    <source>
        <dbReference type="Pfam" id="PF09133"/>
    </source>
</evidence>
<proteinExistence type="predicted"/>
<evidence type="ECO:0000313" key="4">
    <source>
        <dbReference type="Proteomes" id="UP001318860"/>
    </source>
</evidence>
<sequence length="473" mass="51710">MTSKGDDSRLPGLHAENATAANLDAGLRVPAGQLSATLYGARGDETRALKRGTRNSCTLGQRRKQAMRVFSSAPILKRYDAFTIETTDGICVIFKGFINKAQTVENGFPSDVYDHFVFGFPPYWKECEENLMGKESTSKDVLGFNLLKRLSPQSEMESAQPHIDNCEKDLGSQGKVDVKGMRKSKKTKSSAVPLPKKSDSVISGSKCNLIMSCNTPGDLETESYSGGPTVEDHTTLDMPVNCRKNKMISLSDSSLGGNLNTSAVTDEVVDDSQIHASKGILSACHLLNRSTDNLRKVVLDRRKSTKANFNKDMSSSEASLTHTEGRVRTRSMSSLKMKQKNEKKSAIITGGEKIRSNCVSSMGSNKFAPVDCEPKGRNNWNSEVIELHGPADKIKPSEFEAGSVKDKCVQISKTPNQNNDLRKVKTKGNIENVIPEINSLSDKGKASDTRTRRKLAYVSKLFSGITLTTTIPL</sequence>
<organism evidence="3 4">
    <name type="scientific">Rehmannia glutinosa</name>
    <name type="common">Chinese foxglove</name>
    <dbReference type="NCBI Taxonomy" id="99300"/>
    <lineage>
        <taxon>Eukaryota</taxon>
        <taxon>Viridiplantae</taxon>
        <taxon>Streptophyta</taxon>
        <taxon>Embryophyta</taxon>
        <taxon>Tracheophyta</taxon>
        <taxon>Spermatophyta</taxon>
        <taxon>Magnoliopsida</taxon>
        <taxon>eudicotyledons</taxon>
        <taxon>Gunneridae</taxon>
        <taxon>Pentapetalae</taxon>
        <taxon>asterids</taxon>
        <taxon>lamiids</taxon>
        <taxon>Lamiales</taxon>
        <taxon>Orobanchaceae</taxon>
        <taxon>Rehmannieae</taxon>
        <taxon>Rehmannia</taxon>
    </lineage>
</organism>
<keyword evidence="4" id="KW-1185">Reference proteome</keyword>
<gene>
    <name evidence="3" type="ORF">DH2020_020256</name>
</gene>
<feature type="compositionally biased region" description="Polar residues" evidence="1">
    <location>
        <begin position="309"/>
        <end position="322"/>
    </location>
</feature>
<name>A0ABR0WFQ4_REHGL</name>
<evidence type="ECO:0000313" key="3">
    <source>
        <dbReference type="EMBL" id="KAK6146387.1"/>
    </source>
</evidence>
<protein>
    <recommendedName>
        <fullName evidence="2">SANTA domain-containing protein</fullName>
    </recommendedName>
</protein>
<dbReference type="EMBL" id="JABTTQ020000011">
    <property type="protein sequence ID" value="KAK6146387.1"/>
    <property type="molecule type" value="Genomic_DNA"/>
</dbReference>
<accession>A0ABR0WFQ4</accession>
<feature type="region of interest" description="Disordered" evidence="1">
    <location>
        <begin position="177"/>
        <end position="197"/>
    </location>
</feature>
<feature type="domain" description="SANTA" evidence="2">
    <location>
        <begin position="62"/>
        <end position="126"/>
    </location>
</feature>
<dbReference type="InterPro" id="IPR053090">
    <property type="entry name" value="Centromere_KNL-2_homolog"/>
</dbReference>
<reference evidence="3 4" key="1">
    <citation type="journal article" date="2021" name="Comput. Struct. Biotechnol. J.">
        <title>De novo genome assembly of the potent medicinal plant Rehmannia glutinosa using nanopore technology.</title>
        <authorList>
            <person name="Ma L."/>
            <person name="Dong C."/>
            <person name="Song C."/>
            <person name="Wang X."/>
            <person name="Zheng X."/>
            <person name="Niu Y."/>
            <person name="Chen S."/>
            <person name="Feng W."/>
        </authorList>
    </citation>
    <scope>NUCLEOTIDE SEQUENCE [LARGE SCALE GENOMIC DNA]</scope>
    <source>
        <strain evidence="3">DH-2019</strain>
    </source>
</reference>
<comment type="caution">
    <text evidence="3">The sequence shown here is derived from an EMBL/GenBank/DDBJ whole genome shotgun (WGS) entry which is preliminary data.</text>
</comment>